<accession>A0A2M7T7U9</accession>
<dbReference type="GO" id="GO:0004076">
    <property type="term" value="F:biotin synthase activity"/>
    <property type="evidence" value="ECO:0007669"/>
    <property type="project" value="UniProtKB-EC"/>
</dbReference>
<evidence type="ECO:0000256" key="7">
    <source>
        <dbReference type="ARBA" id="ARBA00022756"/>
    </source>
</evidence>
<dbReference type="PANTHER" id="PTHR22976:SF2">
    <property type="entry name" value="BIOTIN SYNTHASE, MITOCHONDRIAL"/>
    <property type="match status" value="1"/>
</dbReference>
<dbReference type="UniPathway" id="UPA00078">
    <property type="reaction ID" value="UER00162"/>
</dbReference>
<evidence type="ECO:0000256" key="4">
    <source>
        <dbReference type="ARBA" id="ARBA00022691"/>
    </source>
</evidence>
<evidence type="ECO:0000256" key="10">
    <source>
        <dbReference type="ARBA" id="ARBA00051157"/>
    </source>
</evidence>
<evidence type="ECO:0000256" key="5">
    <source>
        <dbReference type="ARBA" id="ARBA00022714"/>
    </source>
</evidence>
<gene>
    <name evidence="12" type="ORF">COY37_05935</name>
</gene>
<dbReference type="AlphaFoldDB" id="A0A2M7T7U9"/>
<comment type="pathway">
    <text evidence="1">Cofactor biosynthesis; biotin biosynthesis; biotin from 7,8-diaminononanoate: step 2/2.</text>
</comment>
<comment type="caution">
    <text evidence="12">The sequence shown here is derived from an EMBL/GenBank/DDBJ whole genome shotgun (WGS) entry which is preliminary data.</text>
</comment>
<dbReference type="CDD" id="cd01335">
    <property type="entry name" value="Radical_SAM"/>
    <property type="match status" value="1"/>
</dbReference>
<dbReference type="GO" id="GO:0046872">
    <property type="term" value="F:metal ion binding"/>
    <property type="evidence" value="ECO:0007669"/>
    <property type="project" value="UniProtKB-KW"/>
</dbReference>
<protein>
    <recommendedName>
        <fullName evidence="2">biotin synthase</fullName>
        <ecNumber evidence="2">2.8.1.6</ecNumber>
    </recommendedName>
</protein>
<evidence type="ECO:0000259" key="11">
    <source>
        <dbReference type="PROSITE" id="PS51918"/>
    </source>
</evidence>
<dbReference type="InterPro" id="IPR002684">
    <property type="entry name" value="Biotin_synth/BioAB"/>
</dbReference>
<dbReference type="PROSITE" id="PS51918">
    <property type="entry name" value="RADICAL_SAM"/>
    <property type="match status" value="1"/>
</dbReference>
<dbReference type="SMART" id="SM00729">
    <property type="entry name" value="Elp3"/>
    <property type="match status" value="1"/>
</dbReference>
<evidence type="ECO:0000256" key="6">
    <source>
        <dbReference type="ARBA" id="ARBA00022723"/>
    </source>
</evidence>
<dbReference type="GO" id="GO:0051537">
    <property type="term" value="F:2 iron, 2 sulfur cluster binding"/>
    <property type="evidence" value="ECO:0007669"/>
    <property type="project" value="UniProtKB-KW"/>
</dbReference>
<evidence type="ECO:0000256" key="3">
    <source>
        <dbReference type="ARBA" id="ARBA00022485"/>
    </source>
</evidence>
<keyword evidence="8" id="KW-0408">Iron</keyword>
<keyword evidence="7" id="KW-0093">Biotin biosynthesis</keyword>
<keyword evidence="9" id="KW-0411">Iron-sulfur</keyword>
<comment type="catalytic activity">
    <reaction evidence="10">
        <text>(4R,5S)-dethiobiotin + (sulfur carrier)-SH + 2 reduced [2Fe-2S]-[ferredoxin] + 2 S-adenosyl-L-methionine = (sulfur carrier)-H + biotin + 2 5'-deoxyadenosine + 2 L-methionine + 2 oxidized [2Fe-2S]-[ferredoxin]</text>
        <dbReference type="Rhea" id="RHEA:22060"/>
        <dbReference type="Rhea" id="RHEA-COMP:10000"/>
        <dbReference type="Rhea" id="RHEA-COMP:10001"/>
        <dbReference type="Rhea" id="RHEA-COMP:14737"/>
        <dbReference type="Rhea" id="RHEA-COMP:14739"/>
        <dbReference type="ChEBI" id="CHEBI:17319"/>
        <dbReference type="ChEBI" id="CHEBI:29917"/>
        <dbReference type="ChEBI" id="CHEBI:33737"/>
        <dbReference type="ChEBI" id="CHEBI:33738"/>
        <dbReference type="ChEBI" id="CHEBI:57586"/>
        <dbReference type="ChEBI" id="CHEBI:57844"/>
        <dbReference type="ChEBI" id="CHEBI:59789"/>
        <dbReference type="ChEBI" id="CHEBI:64428"/>
        <dbReference type="ChEBI" id="CHEBI:149473"/>
        <dbReference type="EC" id="2.8.1.6"/>
    </reaction>
</comment>
<proteinExistence type="predicted"/>
<evidence type="ECO:0000256" key="2">
    <source>
        <dbReference type="ARBA" id="ARBA00012236"/>
    </source>
</evidence>
<name>A0A2M7T7U9_9ACTN</name>
<dbReference type="PANTHER" id="PTHR22976">
    <property type="entry name" value="BIOTIN SYNTHASE"/>
    <property type="match status" value="1"/>
</dbReference>
<keyword evidence="4" id="KW-0949">S-adenosyl-L-methionine</keyword>
<dbReference type="GO" id="GO:0009102">
    <property type="term" value="P:biotin biosynthetic process"/>
    <property type="evidence" value="ECO:0007669"/>
    <property type="project" value="UniProtKB-UniPathway"/>
</dbReference>
<dbReference type="InterPro" id="IPR007197">
    <property type="entry name" value="rSAM"/>
</dbReference>
<feature type="domain" description="Radical SAM core" evidence="11">
    <location>
        <begin position="59"/>
        <end position="281"/>
    </location>
</feature>
<evidence type="ECO:0000256" key="1">
    <source>
        <dbReference type="ARBA" id="ARBA00004942"/>
    </source>
</evidence>
<dbReference type="EMBL" id="PFNG01000143">
    <property type="protein sequence ID" value="PIZ38612.1"/>
    <property type="molecule type" value="Genomic_DNA"/>
</dbReference>
<dbReference type="Gene3D" id="3.20.20.70">
    <property type="entry name" value="Aldolase class I"/>
    <property type="match status" value="1"/>
</dbReference>
<dbReference type="InterPro" id="IPR006638">
    <property type="entry name" value="Elp3/MiaA/NifB-like_rSAM"/>
</dbReference>
<keyword evidence="5" id="KW-0001">2Fe-2S</keyword>
<evidence type="ECO:0000313" key="13">
    <source>
        <dbReference type="Proteomes" id="UP000230956"/>
    </source>
</evidence>
<dbReference type="InterPro" id="IPR013785">
    <property type="entry name" value="Aldolase_TIM"/>
</dbReference>
<evidence type="ECO:0000313" key="12">
    <source>
        <dbReference type="EMBL" id="PIZ38612.1"/>
    </source>
</evidence>
<dbReference type="Proteomes" id="UP000230956">
    <property type="component" value="Unassembled WGS sequence"/>
</dbReference>
<sequence>MGHGEGFQLNLYIEKLLKDCQKGYIPNPDEATRLLQVDLDSWAFYALCATANYLTRKHFDNQAEVCAQIGLDYAPCSKSCGFCAFSKSSGVVKEAIYWDEKTLIQTAKSFAEAGANAIYLMSTANYPFSGFVSMAEAVRISIPRDIPMVANTGDLTLSQAHELKDAGFTAVYHALRLREGTDTRIPASKREETISNAKEVGLVVQVCVEPVGPEHTIEELVDLMFWGREHSVSFSGAMKRTAVPGTALAKHGEITFRELARIVAVTRLVMGDTVQAHCTHEPNLPALMAGANLIWAEAGPNPRDTEADTQYGRGQNVKHCRRILEEAGFKVRKGASIAALPSVLV</sequence>
<reference evidence="13" key="1">
    <citation type="submission" date="2017-09" db="EMBL/GenBank/DDBJ databases">
        <title>Depth-based differentiation of microbial function through sediment-hosted aquifers and enrichment of novel symbionts in the deep terrestrial subsurface.</title>
        <authorList>
            <person name="Probst A.J."/>
            <person name="Ladd B."/>
            <person name="Jarett J.K."/>
            <person name="Geller-Mcgrath D.E."/>
            <person name="Sieber C.M.K."/>
            <person name="Emerson J.B."/>
            <person name="Anantharaman K."/>
            <person name="Thomas B.C."/>
            <person name="Malmstrom R."/>
            <person name="Stieglmeier M."/>
            <person name="Klingl A."/>
            <person name="Woyke T."/>
            <person name="Ryan C.M."/>
            <person name="Banfield J.F."/>
        </authorList>
    </citation>
    <scope>NUCLEOTIDE SEQUENCE [LARGE SCALE GENOMIC DNA]</scope>
</reference>
<dbReference type="SUPFAM" id="SSF102114">
    <property type="entry name" value="Radical SAM enzymes"/>
    <property type="match status" value="1"/>
</dbReference>
<dbReference type="EC" id="2.8.1.6" evidence="2"/>
<dbReference type="GO" id="GO:0051539">
    <property type="term" value="F:4 iron, 4 sulfur cluster binding"/>
    <property type="evidence" value="ECO:0007669"/>
    <property type="project" value="UniProtKB-KW"/>
</dbReference>
<evidence type="ECO:0000256" key="8">
    <source>
        <dbReference type="ARBA" id="ARBA00023004"/>
    </source>
</evidence>
<keyword evidence="3" id="KW-0004">4Fe-4S</keyword>
<evidence type="ECO:0000256" key="9">
    <source>
        <dbReference type="ARBA" id="ARBA00023014"/>
    </source>
</evidence>
<organism evidence="12 13">
    <name type="scientific">Candidatus Aquicultor secundus</name>
    <dbReference type="NCBI Taxonomy" id="1973895"/>
    <lineage>
        <taxon>Bacteria</taxon>
        <taxon>Bacillati</taxon>
        <taxon>Actinomycetota</taxon>
        <taxon>Candidatus Aquicultoria</taxon>
        <taxon>Candidatus Aquicultorales</taxon>
        <taxon>Candidatus Aquicultoraceae</taxon>
        <taxon>Candidatus Aquicultor</taxon>
    </lineage>
</organism>
<dbReference type="InterPro" id="IPR058240">
    <property type="entry name" value="rSAM_sf"/>
</dbReference>
<keyword evidence="6" id="KW-0479">Metal-binding</keyword>